<keyword evidence="10" id="KW-0325">Glycoprotein</keyword>
<dbReference type="CDD" id="cd17455">
    <property type="entry name" value="MFS_FLVCR1"/>
    <property type="match status" value="1"/>
</dbReference>
<evidence type="ECO:0000256" key="3">
    <source>
        <dbReference type="ARBA" id="ARBA00022475"/>
    </source>
</evidence>
<proteinExistence type="inferred from homology"/>
<dbReference type="GO" id="GO:0031966">
    <property type="term" value="C:mitochondrial membrane"/>
    <property type="evidence" value="ECO:0007669"/>
    <property type="project" value="UniProtKB-ARBA"/>
</dbReference>
<feature type="region of interest" description="Disordered" evidence="19">
    <location>
        <begin position="57"/>
        <end position="95"/>
    </location>
</feature>
<dbReference type="InterPro" id="IPR049680">
    <property type="entry name" value="FLVCR1-2_SLC49-like"/>
</dbReference>
<evidence type="ECO:0000256" key="18">
    <source>
        <dbReference type="ARBA" id="ARBA00080886"/>
    </source>
</evidence>
<keyword evidence="9" id="KW-0675">Receptor</keyword>
<comment type="catalytic activity">
    <reaction evidence="13">
        <text>ethanolamine(in) = ethanolamine(out)</text>
        <dbReference type="Rhea" id="RHEA:32747"/>
        <dbReference type="ChEBI" id="CHEBI:57603"/>
    </reaction>
</comment>
<evidence type="ECO:0000256" key="9">
    <source>
        <dbReference type="ARBA" id="ARBA00023170"/>
    </source>
</evidence>
<keyword evidence="3" id="KW-1003">Cell membrane</keyword>
<dbReference type="GO" id="GO:0015232">
    <property type="term" value="F:heme transmembrane transporter activity"/>
    <property type="evidence" value="ECO:0007669"/>
    <property type="project" value="Ensembl"/>
</dbReference>
<dbReference type="PANTHER" id="PTHR10924:SF2">
    <property type="entry name" value="HEME TRANSPORTER FLVCR1"/>
    <property type="match status" value="1"/>
</dbReference>
<dbReference type="PANTHER" id="PTHR10924">
    <property type="entry name" value="MAJOR FACILITATOR SUPERFAMILY PROTEIN-RELATED"/>
    <property type="match status" value="1"/>
</dbReference>
<evidence type="ECO:0000256" key="4">
    <source>
        <dbReference type="ARBA" id="ARBA00022553"/>
    </source>
</evidence>
<dbReference type="GO" id="GO:0001701">
    <property type="term" value="P:in utero embryonic development"/>
    <property type="evidence" value="ECO:0007669"/>
    <property type="project" value="Ensembl"/>
</dbReference>
<dbReference type="STRING" id="10141.ENSCPOP00000010161"/>
<feature type="domain" description="Major facilitator superfamily (MFS) profile" evidence="21">
    <location>
        <begin position="107"/>
        <end position="513"/>
    </location>
</feature>
<evidence type="ECO:0000256" key="12">
    <source>
        <dbReference type="ARBA" id="ARBA00036811"/>
    </source>
</evidence>
<dbReference type="GeneTree" id="ENSGT01030000234625"/>
<dbReference type="GO" id="GO:0048704">
    <property type="term" value="P:embryonic skeletal system morphogenesis"/>
    <property type="evidence" value="ECO:0007669"/>
    <property type="project" value="Ensembl"/>
</dbReference>
<comment type="function">
    <text evidence="15">Uniporter that mediates the transport of extracellular choline and ethanolamine into cells, thereby playing a key role in phospholipid biosynthesis. Choline and ethanolamine are the precursors of phosphatidylcholine and phosphatidylethanolamine, respectively, the two most abundant phospholipids. Transport is not coupled with proton transport and is exclusively driven by the choline (or ethanolamine) gradient across the plasma membrane. Also acts as a heme b transporter that mediates heme efflux from the cytoplasm to the extracellular compartment.</text>
</comment>
<reference evidence="23" key="1">
    <citation type="journal article" date="2011" name="Nature">
        <title>A high-resolution map of human evolutionary constraint using 29 mammals.</title>
        <authorList>
            <person name="Lindblad-Toh K."/>
            <person name="Garber M."/>
            <person name="Zuk O."/>
            <person name="Lin M.F."/>
            <person name="Parker B.J."/>
            <person name="Washietl S."/>
            <person name="Kheradpour P."/>
            <person name="Ernst J."/>
            <person name="Jordan G."/>
            <person name="Mauceli E."/>
            <person name="Ward L.D."/>
            <person name="Lowe C.B."/>
            <person name="Holloway A.K."/>
            <person name="Clamp M."/>
            <person name="Gnerre S."/>
            <person name="Alfoldi J."/>
            <person name="Beal K."/>
            <person name="Chang J."/>
            <person name="Clawson H."/>
            <person name="Cuff J."/>
            <person name="Di Palma F."/>
            <person name="Fitzgerald S."/>
            <person name="Flicek P."/>
            <person name="Guttman M."/>
            <person name="Hubisz M.J."/>
            <person name="Jaffe D.B."/>
            <person name="Jungreis I."/>
            <person name="Kent W.J."/>
            <person name="Kostka D."/>
            <person name="Lara M."/>
            <person name="Martins A.L."/>
            <person name="Massingham T."/>
            <person name="Moltke I."/>
            <person name="Raney B.J."/>
            <person name="Rasmussen M.D."/>
            <person name="Robinson J."/>
            <person name="Stark A."/>
            <person name="Vilella A.J."/>
            <person name="Wen J."/>
            <person name="Xie X."/>
            <person name="Zody M.C."/>
            <person name="Baldwin J."/>
            <person name="Bloom T."/>
            <person name="Chin C.W."/>
            <person name="Heiman D."/>
            <person name="Nicol R."/>
            <person name="Nusbaum C."/>
            <person name="Young S."/>
            <person name="Wilkinson J."/>
            <person name="Worley K.C."/>
            <person name="Kovar C.L."/>
            <person name="Muzny D.M."/>
            <person name="Gibbs R.A."/>
            <person name="Cree A."/>
            <person name="Dihn H.H."/>
            <person name="Fowler G."/>
            <person name="Jhangiani S."/>
            <person name="Joshi V."/>
            <person name="Lee S."/>
            <person name="Lewis L.R."/>
            <person name="Nazareth L.V."/>
            <person name="Okwuonu G."/>
            <person name="Santibanez J."/>
            <person name="Warren W.C."/>
            <person name="Mardis E.R."/>
            <person name="Weinstock G.M."/>
            <person name="Wilson R.K."/>
            <person name="Delehaunty K."/>
            <person name="Dooling D."/>
            <person name="Fronik C."/>
            <person name="Fulton L."/>
            <person name="Fulton B."/>
            <person name="Graves T."/>
            <person name="Minx P."/>
            <person name="Sodergren E."/>
            <person name="Birney E."/>
            <person name="Margulies E.H."/>
            <person name="Herrero J."/>
            <person name="Green E.D."/>
            <person name="Haussler D."/>
            <person name="Siepel A."/>
            <person name="Goldman N."/>
            <person name="Pollard K.S."/>
            <person name="Pedersen J.S."/>
            <person name="Lander E.S."/>
            <person name="Kellis M."/>
        </authorList>
    </citation>
    <scope>NUCLEOTIDE SEQUENCE [LARGE SCALE GENOMIC DNA]</scope>
    <source>
        <strain evidence="23">2N</strain>
    </source>
</reference>
<dbReference type="Pfam" id="PF07690">
    <property type="entry name" value="MFS_1"/>
    <property type="match status" value="1"/>
</dbReference>
<evidence type="ECO:0000313" key="22">
    <source>
        <dbReference type="Ensembl" id="ENSCPOP00000010161.3"/>
    </source>
</evidence>
<evidence type="ECO:0000256" key="1">
    <source>
        <dbReference type="ARBA" id="ARBA00004651"/>
    </source>
</evidence>
<dbReference type="Bgee" id="ENSCPOG00000011300">
    <property type="expression patterns" value="Expressed in liver and 13 other cell types or tissues"/>
</dbReference>
<dbReference type="GO" id="GO:0035264">
    <property type="term" value="P:multicellular organism growth"/>
    <property type="evidence" value="ECO:0007669"/>
    <property type="project" value="Ensembl"/>
</dbReference>
<evidence type="ECO:0000256" key="10">
    <source>
        <dbReference type="ARBA" id="ARBA00023180"/>
    </source>
</evidence>
<keyword evidence="4" id="KW-0597">Phosphoprotein</keyword>
<dbReference type="GO" id="GO:0006783">
    <property type="term" value="P:heme biosynthetic process"/>
    <property type="evidence" value="ECO:0007669"/>
    <property type="project" value="UniProtKB-ARBA"/>
</dbReference>
<dbReference type="GO" id="GO:0097037">
    <property type="term" value="P:heme export"/>
    <property type="evidence" value="ECO:0007669"/>
    <property type="project" value="Ensembl"/>
</dbReference>
<dbReference type="InParanoid" id="H0VIV7"/>
<accession>H0VIV7</accession>
<dbReference type="GeneID" id="100720993"/>
<dbReference type="RefSeq" id="XP_003474291.2">
    <property type="nucleotide sequence ID" value="XM_003474243.5"/>
</dbReference>
<reference evidence="22" key="2">
    <citation type="submission" date="2025-08" db="UniProtKB">
        <authorList>
            <consortium name="Ensembl"/>
        </authorList>
    </citation>
    <scope>IDENTIFICATION</scope>
    <source>
        <strain evidence="22">2N</strain>
    </source>
</reference>
<dbReference type="eggNOG" id="KOG2563">
    <property type="taxonomic scope" value="Eukaryota"/>
</dbReference>
<evidence type="ECO:0000256" key="14">
    <source>
        <dbReference type="ARBA" id="ARBA00046338"/>
    </source>
</evidence>
<evidence type="ECO:0000256" key="15">
    <source>
        <dbReference type="ARBA" id="ARBA00060240"/>
    </source>
</evidence>
<dbReference type="Gene3D" id="1.20.1250.20">
    <property type="entry name" value="MFS general substrate transporter like domains"/>
    <property type="match status" value="2"/>
</dbReference>
<dbReference type="SUPFAM" id="SSF103473">
    <property type="entry name" value="MFS general substrate transporter"/>
    <property type="match status" value="1"/>
</dbReference>
<dbReference type="GO" id="GO:0020037">
    <property type="term" value="F:heme binding"/>
    <property type="evidence" value="ECO:0007669"/>
    <property type="project" value="TreeGrafter"/>
</dbReference>
<dbReference type="GO" id="GO:0034228">
    <property type="term" value="F:ethanolamine transmembrane transporter activity"/>
    <property type="evidence" value="ECO:0007669"/>
    <property type="project" value="Ensembl"/>
</dbReference>
<keyword evidence="23" id="KW-1185">Reference proteome</keyword>
<dbReference type="GO" id="GO:0005886">
    <property type="term" value="C:plasma membrane"/>
    <property type="evidence" value="ECO:0007669"/>
    <property type="project" value="UniProtKB-SubCell"/>
</dbReference>
<evidence type="ECO:0000256" key="20">
    <source>
        <dbReference type="SAM" id="Phobius"/>
    </source>
</evidence>
<dbReference type="InterPro" id="IPR011701">
    <property type="entry name" value="MFS"/>
</dbReference>
<dbReference type="GO" id="GO:0060323">
    <property type="term" value="P:head morphogenesis"/>
    <property type="evidence" value="ECO:0007669"/>
    <property type="project" value="Ensembl"/>
</dbReference>
<comment type="subcellular location">
    <subcellularLocation>
        <location evidence="1">Cell membrane</location>
        <topology evidence="1">Multi-pass membrane protein</topology>
    </subcellularLocation>
</comment>
<keyword evidence="7" id="KW-0265">Erythrocyte maturation</keyword>
<keyword evidence="8 20" id="KW-0472">Membrane</keyword>
<evidence type="ECO:0000256" key="6">
    <source>
        <dbReference type="ARBA" id="ARBA00022989"/>
    </source>
</evidence>
<dbReference type="GO" id="GO:0043249">
    <property type="term" value="P:erythrocyte maturation"/>
    <property type="evidence" value="ECO:0007669"/>
    <property type="project" value="UniProtKB-KW"/>
</dbReference>
<dbReference type="GO" id="GO:0048536">
    <property type="term" value="P:spleen development"/>
    <property type="evidence" value="ECO:0007669"/>
    <property type="project" value="Ensembl"/>
</dbReference>
<feature type="region of interest" description="Disordered" evidence="19">
    <location>
        <begin position="1"/>
        <end position="44"/>
    </location>
</feature>
<dbReference type="GO" id="GO:0046620">
    <property type="term" value="P:regulation of organ growth"/>
    <property type="evidence" value="ECO:0007669"/>
    <property type="project" value="Ensembl"/>
</dbReference>
<keyword evidence="5 20" id="KW-0812">Transmembrane</keyword>
<dbReference type="InterPro" id="IPR020846">
    <property type="entry name" value="MFS_dom"/>
</dbReference>
<keyword evidence="6 20" id="KW-1133">Transmembrane helix</keyword>
<dbReference type="GO" id="GO:0015220">
    <property type="term" value="F:choline transmembrane transporter activity"/>
    <property type="evidence" value="ECO:0007669"/>
    <property type="project" value="Ensembl"/>
</dbReference>
<dbReference type="GO" id="GO:0006839">
    <property type="term" value="P:mitochondrial transport"/>
    <property type="evidence" value="ECO:0007669"/>
    <property type="project" value="Ensembl"/>
</dbReference>
<dbReference type="PROSITE" id="PS50850">
    <property type="entry name" value="MFS"/>
    <property type="match status" value="1"/>
</dbReference>
<dbReference type="FunFam" id="1.20.1250.20:FF:000184">
    <property type="entry name" value="Feline leukemia virus subgroup C receptor-related protein 1"/>
    <property type="match status" value="1"/>
</dbReference>
<dbReference type="GO" id="GO:0008654">
    <property type="term" value="P:phospholipid biosynthetic process"/>
    <property type="evidence" value="ECO:0007669"/>
    <property type="project" value="Ensembl"/>
</dbReference>
<gene>
    <name evidence="22" type="primary">FLVCR1</name>
</gene>
<dbReference type="EMBL" id="AAKN02018994">
    <property type="status" value="NOT_ANNOTATED_CDS"/>
    <property type="molecule type" value="Genomic_DNA"/>
</dbReference>
<keyword evidence="2" id="KW-0813">Transport</keyword>
<organism evidence="22 23">
    <name type="scientific">Cavia porcellus</name>
    <name type="common">Guinea pig</name>
    <dbReference type="NCBI Taxonomy" id="10141"/>
    <lineage>
        <taxon>Eukaryota</taxon>
        <taxon>Metazoa</taxon>
        <taxon>Chordata</taxon>
        <taxon>Craniata</taxon>
        <taxon>Vertebrata</taxon>
        <taxon>Euteleostomi</taxon>
        <taxon>Mammalia</taxon>
        <taxon>Eutheria</taxon>
        <taxon>Euarchontoglires</taxon>
        <taxon>Glires</taxon>
        <taxon>Rodentia</taxon>
        <taxon>Hystricomorpha</taxon>
        <taxon>Caviidae</taxon>
        <taxon>Cavia</taxon>
    </lineage>
</organism>
<dbReference type="GO" id="GO:0001568">
    <property type="term" value="P:blood vessel development"/>
    <property type="evidence" value="ECO:0007669"/>
    <property type="project" value="Ensembl"/>
</dbReference>
<evidence type="ECO:0000313" key="23">
    <source>
        <dbReference type="Proteomes" id="UP000005447"/>
    </source>
</evidence>
<dbReference type="OMA" id="LDLMGHN"/>
<reference evidence="22" key="3">
    <citation type="submission" date="2025-09" db="UniProtKB">
        <authorList>
            <consortium name="Ensembl"/>
        </authorList>
    </citation>
    <scope>IDENTIFICATION</scope>
    <source>
        <strain evidence="22">2N</strain>
    </source>
</reference>
<evidence type="ECO:0000256" key="5">
    <source>
        <dbReference type="ARBA" id="ARBA00022692"/>
    </source>
</evidence>
<feature type="region of interest" description="Disordered" evidence="19">
    <location>
        <begin position="532"/>
        <end position="552"/>
    </location>
</feature>
<dbReference type="VEuPathDB" id="HostDB:ENSCPOG00000011300"/>
<dbReference type="KEGG" id="cpoc:100720993"/>
<dbReference type="HOGENOM" id="CLU_023132_0_0_1"/>
<protein>
    <recommendedName>
        <fullName evidence="16">Choline/ethanolamine transporter FLVCR1</fullName>
    </recommendedName>
    <alternativeName>
        <fullName evidence="17">Feline leukemia virus subgroup C receptor-related protein 1</fullName>
    </alternativeName>
    <alternativeName>
        <fullName evidence="18">Heme transporter FLVCR1</fullName>
    </alternativeName>
</protein>
<evidence type="ECO:0000256" key="11">
    <source>
        <dbReference type="ARBA" id="ARBA00035075"/>
    </source>
</evidence>
<evidence type="ECO:0000256" key="19">
    <source>
        <dbReference type="SAM" id="MobiDB-lite"/>
    </source>
</evidence>
<evidence type="ECO:0000256" key="7">
    <source>
        <dbReference type="ARBA" id="ARBA00023057"/>
    </source>
</evidence>
<sequence>MPLSDHEEGPAVAPGHPVAKGYLLVPPGAPDPEGHGEQNGPKARCLALNGVSQQGVDAASGAQTPRAPEEETETQARLLPKDAGAGTPGGEGAEPARTALSARRFVVLLIFCLYSLVNAFQWIQYSIISNVFEGFYGVSLLHIDWLSMVYMLAYVPLIFPATWLLDTRGLRLTALLGSGLNCLGAWVKCGSVQRHLFWVTMLGQCLCSVAQVFILGLPSRIASVWFGPKEVSTACATAVLGNQLGTAVGFLLPPVLVPNTQNDTDRLTRSISTMFYGTSGVSSFLFILTAIAFKEKPPYPPSQAQAALQNSPPEEYSYKKSIRNLFKNVPFVLLLISYGIMTGAFYSVSTLLNQMILTYYKDQEVNAGRIGLTLVLAGMLGSILCGLWLDYTKTYKQTTLIVYILSFIGMIIFTFTLDLDYIIIVFVTGGILGFFMTGYLPLGFEFAVEITYPESEGTSSGLLNAAAQVFGILFTLAQGKLITDYGPRIGNIFLCFWMFVGTILTALIKSDLRRHNINIGVTSAEIKAVPVDSPTDHKPKVITLSDQSESSI</sequence>
<evidence type="ECO:0000256" key="16">
    <source>
        <dbReference type="ARBA" id="ARBA00068050"/>
    </source>
</evidence>
<comment type="catalytic activity">
    <reaction evidence="12">
        <text>choline(out) = choline(in)</text>
        <dbReference type="Rhea" id="RHEA:32751"/>
        <dbReference type="ChEBI" id="CHEBI:15354"/>
    </reaction>
</comment>
<comment type="similarity">
    <text evidence="14">Belongs to the major facilitator superfamily. Feline leukemia virus subgroup C receptor (TC 2.A.1.28.1) family.</text>
</comment>
<dbReference type="InterPro" id="IPR036259">
    <property type="entry name" value="MFS_trans_sf"/>
</dbReference>
<evidence type="ECO:0000259" key="21">
    <source>
        <dbReference type="PROSITE" id="PS50850"/>
    </source>
</evidence>
<dbReference type="Ensembl" id="ENSCPOT00000011406.3">
    <property type="protein sequence ID" value="ENSCPOP00000010161.3"/>
    <property type="gene ID" value="ENSCPOG00000011300.4"/>
</dbReference>
<comment type="catalytic activity">
    <reaction evidence="11">
        <text>heme b(in) = heme b(out)</text>
        <dbReference type="Rhea" id="RHEA:75443"/>
        <dbReference type="ChEBI" id="CHEBI:60344"/>
    </reaction>
</comment>
<name>H0VIV7_CAVPO</name>
<dbReference type="OrthoDB" id="422206at2759"/>
<dbReference type="GO" id="GO:0042733">
    <property type="term" value="P:embryonic digit morphogenesis"/>
    <property type="evidence" value="ECO:0007669"/>
    <property type="project" value="Ensembl"/>
</dbReference>
<evidence type="ECO:0000256" key="17">
    <source>
        <dbReference type="ARBA" id="ARBA00080653"/>
    </source>
</evidence>
<evidence type="ECO:0000256" key="13">
    <source>
        <dbReference type="ARBA" id="ARBA00045087"/>
    </source>
</evidence>
<dbReference type="CTD" id="28982"/>
<dbReference type="FunCoup" id="H0VIV7">
    <property type="interactions" value="1432"/>
</dbReference>
<dbReference type="Proteomes" id="UP000005447">
    <property type="component" value="Unassembled WGS sequence"/>
</dbReference>
<evidence type="ECO:0000256" key="2">
    <source>
        <dbReference type="ARBA" id="ARBA00022448"/>
    </source>
</evidence>
<dbReference type="AlphaFoldDB" id="H0VIV7"/>
<evidence type="ECO:0000256" key="8">
    <source>
        <dbReference type="ARBA" id="ARBA00023136"/>
    </source>
</evidence>